<keyword evidence="10" id="KW-1185">Reference proteome</keyword>
<dbReference type="KEGG" id="bgh:BDBG_04173"/>
<reference evidence="10" key="1">
    <citation type="journal article" date="2015" name="PLoS Genet.">
        <title>The dynamic genome and transcriptome of the human fungal pathogen Blastomyces and close relative Emmonsia.</title>
        <authorList>
            <person name="Munoz J.F."/>
            <person name="Gauthier G.M."/>
            <person name="Desjardins C.A."/>
            <person name="Gallo J.E."/>
            <person name="Holder J."/>
            <person name="Sullivan T.D."/>
            <person name="Marty A.J."/>
            <person name="Carmen J.C."/>
            <person name="Chen Z."/>
            <person name="Ding L."/>
            <person name="Gujja S."/>
            <person name="Magrini V."/>
            <person name="Misas E."/>
            <person name="Mitreva M."/>
            <person name="Priest M."/>
            <person name="Saif S."/>
            <person name="Whiston E.A."/>
            <person name="Young S."/>
            <person name="Zeng Q."/>
            <person name="Goldman W.E."/>
            <person name="Mardis E.R."/>
            <person name="Taylor J.W."/>
            <person name="McEwen J.G."/>
            <person name="Clay O.K."/>
            <person name="Klein B.S."/>
            <person name="Cuomo C.A."/>
        </authorList>
    </citation>
    <scope>NUCLEOTIDE SEQUENCE [LARGE SCALE GENOMIC DNA]</scope>
    <source>
        <strain evidence="10">SLH14081</strain>
    </source>
</reference>
<dbReference type="InterPro" id="IPR036390">
    <property type="entry name" value="WH_DNA-bd_sf"/>
</dbReference>
<dbReference type="PANTHER" id="PTHR10855:SF2">
    <property type="entry name" value="COP9 SIGNALOSOME COMPLEX SUBUNIT 4"/>
    <property type="match status" value="1"/>
</dbReference>
<evidence type="ECO:0000256" key="4">
    <source>
        <dbReference type="ARBA" id="ARBA00014881"/>
    </source>
</evidence>
<evidence type="ECO:0000256" key="1">
    <source>
        <dbReference type="ARBA" id="ARBA00004123"/>
    </source>
</evidence>
<dbReference type="Gene3D" id="1.10.10.10">
    <property type="entry name" value="Winged helix-like DNA-binding domain superfamily/Winged helix DNA-binding domain"/>
    <property type="match status" value="1"/>
</dbReference>
<dbReference type="InterPro" id="IPR040134">
    <property type="entry name" value="PSMD12/CSN4"/>
</dbReference>
<dbReference type="GO" id="GO:0005829">
    <property type="term" value="C:cytosol"/>
    <property type="evidence" value="ECO:0007669"/>
    <property type="project" value="TreeGrafter"/>
</dbReference>
<feature type="domain" description="PCI" evidence="8">
    <location>
        <begin position="198"/>
        <end position="374"/>
    </location>
</feature>
<comment type="similarity">
    <text evidence="3">Belongs to the CSN4 family.</text>
</comment>
<dbReference type="Pfam" id="PF01399">
    <property type="entry name" value="PCI"/>
    <property type="match status" value="1"/>
</dbReference>
<dbReference type="OrthoDB" id="295656at2759"/>
<sequence length="461" mass="50712">MAEPHVTSALANIEATTNQQHKPQLYNELLSKIISSPSSPNIEPNLVAFLNSILGDTVGIVAARPLLDNFINSLRKLPAKVIIAVGQNALSEIQSHSTSAEAQDAVLREILADAYEAEEDFTQAARVLQAIRFDSSQHLMSDDAKVRIWIRIVRLYLEDDDTTNAESFLNRVKNMPTKIEDPELTLHFQLSQARISDFNRRFLDASQQYLNVSLSGEIEEEDRLQALSAAIICAVLGPAGPQRSRTLSRLYKDDRSSSLGIYNILEKIFMDRLLTAGEVKAFAEKLVPHQLAITADGSTVLGRAVIEHNLLAASRLYENIHVEELGNILGLEASGDLSAGERAEAYAARMLEQGRLKGSIDQIKGVIYFESGIPGVGPGAESAGRSLRVWDAGVQNLAEEVERVAAAIIDQFPLNTSLPPAWPDSITAYGKRVIPSLDEMRSHEVFDEYMKRTKEDPSVSV</sequence>
<dbReference type="Pfam" id="PF22241">
    <property type="entry name" value="PSMD12-CSN4_N"/>
    <property type="match status" value="1"/>
</dbReference>
<gene>
    <name evidence="9" type="ORF">BDBG_04173</name>
</gene>
<dbReference type="InterPro" id="IPR000717">
    <property type="entry name" value="PCI_dom"/>
</dbReference>
<evidence type="ECO:0000313" key="10">
    <source>
        <dbReference type="Proteomes" id="UP000002038"/>
    </source>
</evidence>
<evidence type="ECO:0000256" key="7">
    <source>
        <dbReference type="ARBA" id="ARBA00023242"/>
    </source>
</evidence>
<evidence type="ECO:0000256" key="5">
    <source>
        <dbReference type="ARBA" id="ARBA00022490"/>
    </source>
</evidence>
<name>A0A179ULU3_BLAGS</name>
<comment type="subcellular location">
    <subcellularLocation>
        <location evidence="2">Cytoplasm</location>
    </subcellularLocation>
    <subcellularLocation>
        <location evidence="1">Nucleus</location>
    </subcellularLocation>
</comment>
<dbReference type="PANTHER" id="PTHR10855">
    <property type="entry name" value="26S PROTEASOME NON-ATPASE REGULATORY SUBUNIT 12/COP9 SIGNALOSOME COMPLEX SUBUNIT 4"/>
    <property type="match status" value="1"/>
</dbReference>
<evidence type="ECO:0000259" key="8">
    <source>
        <dbReference type="PROSITE" id="PS50250"/>
    </source>
</evidence>
<keyword evidence="6" id="KW-0736">Signalosome</keyword>
<dbReference type="EMBL" id="GG657454">
    <property type="protein sequence ID" value="OAT08198.1"/>
    <property type="molecule type" value="Genomic_DNA"/>
</dbReference>
<organism evidence="9 10">
    <name type="scientific">Blastomyces gilchristii (strain SLH14081)</name>
    <name type="common">Blastomyces dermatitidis</name>
    <dbReference type="NCBI Taxonomy" id="559298"/>
    <lineage>
        <taxon>Eukaryota</taxon>
        <taxon>Fungi</taxon>
        <taxon>Dikarya</taxon>
        <taxon>Ascomycota</taxon>
        <taxon>Pezizomycotina</taxon>
        <taxon>Eurotiomycetes</taxon>
        <taxon>Eurotiomycetidae</taxon>
        <taxon>Onygenales</taxon>
        <taxon>Ajellomycetaceae</taxon>
        <taxon>Blastomyces</taxon>
    </lineage>
</organism>
<keyword evidence="7" id="KW-0539">Nucleus</keyword>
<evidence type="ECO:0000256" key="2">
    <source>
        <dbReference type="ARBA" id="ARBA00004496"/>
    </source>
</evidence>
<protein>
    <recommendedName>
        <fullName evidence="4">COP9 signalosome complex subunit 4</fullName>
    </recommendedName>
</protein>
<proteinExistence type="inferred from homology"/>
<dbReference type="RefSeq" id="XP_031578168.1">
    <property type="nucleotide sequence ID" value="XM_031721565.1"/>
</dbReference>
<dbReference type="STRING" id="559298.A0A179ULU3"/>
<dbReference type="Proteomes" id="UP000002038">
    <property type="component" value="Unassembled WGS sequence"/>
</dbReference>
<dbReference type="GeneID" id="8504862"/>
<evidence type="ECO:0000256" key="6">
    <source>
        <dbReference type="ARBA" id="ARBA00022790"/>
    </source>
</evidence>
<dbReference type="GO" id="GO:0008180">
    <property type="term" value="C:COP9 signalosome"/>
    <property type="evidence" value="ECO:0007669"/>
    <property type="project" value="UniProtKB-KW"/>
</dbReference>
<accession>A0A179ULU3</accession>
<keyword evidence="5" id="KW-0963">Cytoplasm</keyword>
<dbReference type="InterPro" id="IPR054559">
    <property type="entry name" value="PSMD12-CSN4-like_N"/>
</dbReference>
<dbReference type="InterPro" id="IPR036388">
    <property type="entry name" value="WH-like_DNA-bd_sf"/>
</dbReference>
<evidence type="ECO:0000256" key="3">
    <source>
        <dbReference type="ARBA" id="ARBA00010417"/>
    </source>
</evidence>
<dbReference type="SMART" id="SM00088">
    <property type="entry name" value="PINT"/>
    <property type="match status" value="1"/>
</dbReference>
<dbReference type="VEuPathDB" id="FungiDB:BDBG_04173"/>
<dbReference type="AlphaFoldDB" id="A0A179ULU3"/>
<evidence type="ECO:0000313" key="9">
    <source>
        <dbReference type="EMBL" id="OAT08198.1"/>
    </source>
</evidence>
<dbReference type="SUPFAM" id="SSF46785">
    <property type="entry name" value="Winged helix' DNA-binding domain"/>
    <property type="match status" value="1"/>
</dbReference>
<dbReference type="PROSITE" id="PS50250">
    <property type="entry name" value="PCI"/>
    <property type="match status" value="1"/>
</dbReference>